<organism evidence="2 3">
    <name type="scientific">Parathielavia hyrcaniae</name>
    <dbReference type="NCBI Taxonomy" id="113614"/>
    <lineage>
        <taxon>Eukaryota</taxon>
        <taxon>Fungi</taxon>
        <taxon>Dikarya</taxon>
        <taxon>Ascomycota</taxon>
        <taxon>Pezizomycotina</taxon>
        <taxon>Sordariomycetes</taxon>
        <taxon>Sordariomycetidae</taxon>
        <taxon>Sordariales</taxon>
        <taxon>Chaetomiaceae</taxon>
        <taxon>Parathielavia</taxon>
    </lineage>
</organism>
<sequence length="204" mass="22664">MKASPTASDPEEQRSQPRKQRPQADHDTGRQAATLSSSRFPLQITPFAACIAKVYFPAALPNAPFPRPICPCPHRCCSISDAAKTKEEDSLSRKRKKICAHCVDTLRRRLSVLNTGRIVLLTFRPGMFPPLFFSFPSFPICFRIVADPADCGASLQGIIPFHRPLPAFMSDSGFRASSSIRRRYRFRLQGPACSARLGSVDRSI</sequence>
<reference evidence="2" key="1">
    <citation type="journal article" date="2023" name="Mol. Phylogenet. Evol.">
        <title>Genome-scale phylogeny and comparative genomics of the fungal order Sordariales.</title>
        <authorList>
            <person name="Hensen N."/>
            <person name="Bonometti L."/>
            <person name="Westerberg I."/>
            <person name="Brannstrom I.O."/>
            <person name="Guillou S."/>
            <person name="Cros-Aarteil S."/>
            <person name="Calhoun S."/>
            <person name="Haridas S."/>
            <person name="Kuo A."/>
            <person name="Mondo S."/>
            <person name="Pangilinan J."/>
            <person name="Riley R."/>
            <person name="LaButti K."/>
            <person name="Andreopoulos B."/>
            <person name="Lipzen A."/>
            <person name="Chen C."/>
            <person name="Yan M."/>
            <person name="Daum C."/>
            <person name="Ng V."/>
            <person name="Clum A."/>
            <person name="Steindorff A."/>
            <person name="Ohm R.A."/>
            <person name="Martin F."/>
            <person name="Silar P."/>
            <person name="Natvig D.O."/>
            <person name="Lalanne C."/>
            <person name="Gautier V."/>
            <person name="Ament-Velasquez S.L."/>
            <person name="Kruys A."/>
            <person name="Hutchinson M.I."/>
            <person name="Powell A.J."/>
            <person name="Barry K."/>
            <person name="Miller A.N."/>
            <person name="Grigoriev I.V."/>
            <person name="Debuchy R."/>
            <person name="Gladieux P."/>
            <person name="Hiltunen Thoren M."/>
            <person name="Johannesson H."/>
        </authorList>
    </citation>
    <scope>NUCLEOTIDE SEQUENCE</scope>
    <source>
        <strain evidence="2">CBS 757.83</strain>
    </source>
</reference>
<evidence type="ECO:0000313" key="2">
    <source>
        <dbReference type="EMBL" id="KAK4104145.1"/>
    </source>
</evidence>
<reference evidence="2" key="2">
    <citation type="submission" date="2023-05" db="EMBL/GenBank/DDBJ databases">
        <authorList>
            <consortium name="Lawrence Berkeley National Laboratory"/>
            <person name="Steindorff A."/>
            <person name="Hensen N."/>
            <person name="Bonometti L."/>
            <person name="Westerberg I."/>
            <person name="Brannstrom I.O."/>
            <person name="Guillou S."/>
            <person name="Cros-Aarteil S."/>
            <person name="Calhoun S."/>
            <person name="Haridas S."/>
            <person name="Kuo A."/>
            <person name="Mondo S."/>
            <person name="Pangilinan J."/>
            <person name="Riley R."/>
            <person name="Labutti K."/>
            <person name="Andreopoulos B."/>
            <person name="Lipzen A."/>
            <person name="Chen C."/>
            <person name="Yanf M."/>
            <person name="Daum C."/>
            <person name="Ng V."/>
            <person name="Clum A."/>
            <person name="Ohm R."/>
            <person name="Martin F."/>
            <person name="Silar P."/>
            <person name="Natvig D."/>
            <person name="Lalanne C."/>
            <person name="Gautier V."/>
            <person name="Ament-Velasquez S.L."/>
            <person name="Kruys A."/>
            <person name="Hutchinson M.I."/>
            <person name="Powell A.J."/>
            <person name="Barry K."/>
            <person name="Miller A.N."/>
            <person name="Grigoriev I.V."/>
            <person name="Debuchy R."/>
            <person name="Gladieux P."/>
            <person name="Thoren M.H."/>
            <person name="Johannesson H."/>
        </authorList>
    </citation>
    <scope>NUCLEOTIDE SEQUENCE</scope>
    <source>
        <strain evidence="2">CBS 757.83</strain>
    </source>
</reference>
<comment type="caution">
    <text evidence="2">The sequence shown here is derived from an EMBL/GenBank/DDBJ whole genome shotgun (WGS) entry which is preliminary data.</text>
</comment>
<proteinExistence type="predicted"/>
<evidence type="ECO:0000256" key="1">
    <source>
        <dbReference type="SAM" id="MobiDB-lite"/>
    </source>
</evidence>
<feature type="region of interest" description="Disordered" evidence="1">
    <location>
        <begin position="1"/>
        <end position="35"/>
    </location>
</feature>
<dbReference type="EMBL" id="MU863627">
    <property type="protein sequence ID" value="KAK4104145.1"/>
    <property type="molecule type" value="Genomic_DNA"/>
</dbReference>
<evidence type="ECO:0000313" key="3">
    <source>
        <dbReference type="Proteomes" id="UP001305647"/>
    </source>
</evidence>
<accession>A0AAN6Q5V7</accession>
<gene>
    <name evidence="2" type="ORF">N658DRAFT_244658</name>
</gene>
<protein>
    <submittedName>
        <fullName evidence="2">Uncharacterized protein</fullName>
    </submittedName>
</protein>
<dbReference type="AlphaFoldDB" id="A0AAN6Q5V7"/>
<keyword evidence="3" id="KW-1185">Reference proteome</keyword>
<dbReference type="Proteomes" id="UP001305647">
    <property type="component" value="Unassembled WGS sequence"/>
</dbReference>
<name>A0AAN6Q5V7_9PEZI</name>